<feature type="compositionally biased region" description="Gly residues" evidence="2">
    <location>
        <begin position="108"/>
        <end position="118"/>
    </location>
</feature>
<comment type="caution">
    <text evidence="3">The sequence shown here is derived from an EMBL/GenBank/DDBJ whole genome shotgun (WGS) entry which is preliminary data.</text>
</comment>
<feature type="region of interest" description="Disordered" evidence="2">
    <location>
        <begin position="404"/>
        <end position="429"/>
    </location>
</feature>
<feature type="compositionally biased region" description="Low complexity" evidence="2">
    <location>
        <begin position="812"/>
        <end position="829"/>
    </location>
</feature>
<evidence type="ECO:0000313" key="3">
    <source>
        <dbReference type="EMBL" id="GLI69407.1"/>
    </source>
</evidence>
<feature type="coiled-coil region" evidence="1">
    <location>
        <begin position="903"/>
        <end position="940"/>
    </location>
</feature>
<feature type="compositionally biased region" description="Low complexity" evidence="2">
    <location>
        <begin position="750"/>
        <end position="770"/>
    </location>
</feature>
<feature type="compositionally biased region" description="Polar residues" evidence="2">
    <location>
        <begin position="592"/>
        <end position="613"/>
    </location>
</feature>
<feature type="region of interest" description="Disordered" evidence="2">
    <location>
        <begin position="712"/>
        <end position="846"/>
    </location>
</feature>
<feature type="region of interest" description="Disordered" evidence="2">
    <location>
        <begin position="685"/>
        <end position="704"/>
    </location>
</feature>
<evidence type="ECO:0000256" key="1">
    <source>
        <dbReference type="SAM" id="Coils"/>
    </source>
</evidence>
<feature type="region of interest" description="Disordered" evidence="2">
    <location>
        <begin position="556"/>
        <end position="625"/>
    </location>
</feature>
<feature type="region of interest" description="Disordered" evidence="2">
    <location>
        <begin position="98"/>
        <end position="167"/>
    </location>
</feature>
<evidence type="ECO:0000313" key="4">
    <source>
        <dbReference type="Proteomes" id="UP001165090"/>
    </source>
</evidence>
<feature type="region of interest" description="Disordered" evidence="2">
    <location>
        <begin position="42"/>
        <end position="71"/>
    </location>
</feature>
<organism evidence="3 4">
    <name type="scientific">Volvox africanus</name>
    <dbReference type="NCBI Taxonomy" id="51714"/>
    <lineage>
        <taxon>Eukaryota</taxon>
        <taxon>Viridiplantae</taxon>
        <taxon>Chlorophyta</taxon>
        <taxon>core chlorophytes</taxon>
        <taxon>Chlorophyceae</taxon>
        <taxon>CS clade</taxon>
        <taxon>Chlamydomonadales</taxon>
        <taxon>Volvocaceae</taxon>
        <taxon>Volvox</taxon>
    </lineage>
</organism>
<dbReference type="Proteomes" id="UP001165090">
    <property type="component" value="Unassembled WGS sequence"/>
</dbReference>
<dbReference type="EMBL" id="BSDZ01000086">
    <property type="protein sequence ID" value="GLI69407.1"/>
    <property type="molecule type" value="Genomic_DNA"/>
</dbReference>
<keyword evidence="4" id="KW-1185">Reference proteome</keyword>
<gene>
    <name evidence="3" type="ORF">VaNZ11_014010</name>
</gene>
<feature type="region of interest" description="Disordered" evidence="2">
    <location>
        <begin position="474"/>
        <end position="500"/>
    </location>
</feature>
<keyword evidence="1" id="KW-0175">Coiled coil</keyword>
<proteinExistence type="predicted"/>
<protein>
    <submittedName>
        <fullName evidence="3">Uncharacterized protein</fullName>
    </submittedName>
</protein>
<reference evidence="3 4" key="1">
    <citation type="journal article" date="2023" name="IScience">
        <title>Expanded male sex-determining region conserved during the evolution of homothallism in the green alga Volvox.</title>
        <authorList>
            <person name="Yamamoto K."/>
            <person name="Matsuzaki R."/>
            <person name="Mahakham W."/>
            <person name="Heman W."/>
            <person name="Sekimoto H."/>
            <person name="Kawachi M."/>
            <person name="Minakuchi Y."/>
            <person name="Toyoda A."/>
            <person name="Nozaki H."/>
        </authorList>
    </citation>
    <scope>NUCLEOTIDE SEQUENCE [LARGE SCALE GENOMIC DNA]</scope>
    <source>
        <strain evidence="3 4">NIES-4468</strain>
    </source>
</reference>
<accession>A0ABQ5SHH6</accession>
<evidence type="ECO:0000256" key="2">
    <source>
        <dbReference type="SAM" id="MobiDB-lite"/>
    </source>
</evidence>
<name>A0ABQ5SHH6_9CHLO</name>
<sequence>MATAVGHGHGSPVGAVEATSGTSAAAALPAIGVSGLPAGAGGTISPLGRERSSLTSLGGGPPRKETSYASSTASKISIATLPLDTLEHIFDDFRAHQHHGAKNHANGGNRGGRGGGGPAVRISTTIAAGGGGGDGGRSSVRTWNPVPGGGGGVGTAGPNRRSHGNVGSLSLHFAAKPTTPPGNDPGGVLPGVLMQAPVLPGLPPGAPLSLSSRAAAVLQVPESAAHLQRFIALDSAQLENHFIIANPNGATVTDLQEVIDNASSIDGLPSGREAVVVLTTTADGVPVPRIVPLDQPAPGGLRRAGMGHARGASATGLGTVDALLLDGAVRSSNSSASLLVGGQGYLDMVDISAGYEGGGGGGGGTEGDAVTPTNAGNGSFVRAGSNPILVPVSPLSPQRSMAALYSPRRGGTPPARRSDNGMSRGPPYTSTVRMSSVTMLGPGRPSSPPLRSTTGIAIQGNNLQYNTLPALGDGGGAAGARRSAPRRRGSASVLSRREASNDAVTQSLPVLVRTISPDRSNLAAAIVTADVGFGSLDGGVDSMAASPINSCSVHPGGGGAGAGASTRPRSSAVDGPQELSPTRSRLHARIVTLQTERSSNQLMQSAQVQRQPSPLQPRGGRSGASRSTIIMSGLSGMELVRAALKQVETGERTLVDPMVRISSNGAAEGSRRASHSSVTTACSGLGSGVGGGSEVSQSGASPVPVLDTAALAEETAREEEEEREATERRQARLVKSLTMLLTTGRKGGRVSRPSSAASRLSRRSSILLAQDADDADDEDVGSDVSSFSNGEDEDLKYRGGDGHSQQPSGDGSTSVSSQPPQPSRESSQQHLRVPKSATFKHDHRRYNRFRSRLHAGSRQPSEMPHLGVHARSVRSSCESDSDSDTLEAAVAIAADGGLDPKALVEFAQQLDKANEEFRLVEAARDRARRLEALLTQAQLAVTNPAAAKRRATGDGSTAGAGGAGRAASPDKQPIDLYLLAKRREGNKPHNVTQVISALEAPMDRPMEVDLDRLLNSIGDALAADEQDVKATRFDETFRIRTERYLAQLCRMNPAAFEEVSAAQAEADYRSSVERAKLRLRQLHGEVAGEPLTSAGKPRSQYDKAIVMLQAHRPFFLPPVIQREVPERAPVPPMIGGRGSSRPPWDVYASIFRERKRGDARDVYDNDAVLAAQFHLDWSRTVTKMLFMKLVAREDLGVRGKSGRQALEQELAEVRSTLAEHFGMIRSAFTYYSIATPEEVYAATLSAAVAAAASTGGSIEVAAAEIAANFTAAAAKRGPPAPAAMRTSTSGAATIGVGRTVSPVTSSRDAAVVAEKPPSLAESEHAMILAAATAAAYTAGGATGEGHHILEMDEQRWLAFCTSAGITGRAAGVRVSDMRTLFWTVNREEEKNMTSESLANNDYAFMRFEFTEALVRAAFGRYITAGKIRDASDATRRLMEDLKMSLPPIARVDPNNFRRNRLYTAEMEVAVVHNLELLTASFKLYKARDRAKYLGVDHWMSFLETNNLMAHHMGGITPTEARLMFAWSQMVVVDELKLRRRAVSLQLWDFVEAVARLADRVALPTTEEMDKWMLYNLNIGRHTPLSPGHTRVWTYCNALGTGRGGAGLERRPSGREILSAPTRPLAIKFRALMEYLAGSLAVAWGGNNTHETAQSMLRTANMLCGGVELA</sequence>
<feature type="compositionally biased region" description="Acidic residues" evidence="2">
    <location>
        <begin position="771"/>
        <end position="781"/>
    </location>
</feature>
<feature type="region of interest" description="Disordered" evidence="2">
    <location>
        <begin position="945"/>
        <end position="969"/>
    </location>
</feature>